<keyword evidence="1" id="KW-1133">Transmembrane helix</keyword>
<accession>X1DQE5</accession>
<reference evidence="2" key="1">
    <citation type="journal article" date="2014" name="Front. Microbiol.">
        <title>High frequency of phylogenetically diverse reductive dehalogenase-homologous genes in deep subseafloor sedimentary metagenomes.</title>
        <authorList>
            <person name="Kawai M."/>
            <person name="Futagami T."/>
            <person name="Toyoda A."/>
            <person name="Takaki Y."/>
            <person name="Nishi S."/>
            <person name="Hori S."/>
            <person name="Arai W."/>
            <person name="Tsubouchi T."/>
            <person name="Morono Y."/>
            <person name="Uchiyama I."/>
            <person name="Ito T."/>
            <person name="Fujiyama A."/>
            <person name="Inagaki F."/>
            <person name="Takami H."/>
        </authorList>
    </citation>
    <scope>NUCLEOTIDE SEQUENCE</scope>
    <source>
        <strain evidence="2">Expedition CK06-06</strain>
    </source>
</reference>
<protein>
    <submittedName>
        <fullName evidence="2">Uncharacterized protein</fullName>
    </submittedName>
</protein>
<evidence type="ECO:0000256" key="1">
    <source>
        <dbReference type="SAM" id="Phobius"/>
    </source>
</evidence>
<proteinExistence type="predicted"/>
<keyword evidence="1" id="KW-0472">Membrane</keyword>
<name>X1DQE5_9ZZZZ</name>
<feature type="non-terminal residue" evidence="2">
    <location>
        <position position="231"/>
    </location>
</feature>
<dbReference type="EMBL" id="BART01033414">
    <property type="protein sequence ID" value="GAH07204.1"/>
    <property type="molecule type" value="Genomic_DNA"/>
</dbReference>
<organism evidence="2">
    <name type="scientific">marine sediment metagenome</name>
    <dbReference type="NCBI Taxonomy" id="412755"/>
    <lineage>
        <taxon>unclassified sequences</taxon>
        <taxon>metagenomes</taxon>
        <taxon>ecological metagenomes</taxon>
    </lineage>
</organism>
<feature type="non-terminal residue" evidence="2">
    <location>
        <position position="1"/>
    </location>
</feature>
<feature type="transmembrane region" description="Helical" evidence="1">
    <location>
        <begin position="197"/>
        <end position="219"/>
    </location>
</feature>
<evidence type="ECO:0000313" key="2">
    <source>
        <dbReference type="EMBL" id="GAH07204.1"/>
    </source>
</evidence>
<comment type="caution">
    <text evidence="2">The sequence shown here is derived from an EMBL/GenBank/DDBJ whole genome shotgun (WGS) entry which is preliminary data.</text>
</comment>
<sequence>KFKFVIASICADIYGDGFILKKYTNDVTKIINKEEEVDCELPPPDSAKLRNLELIDPENLKDLKYLTEKDKRKGKQFKDKGIQHFFYNNQETGKERYIHPSRIMHFKDDQLPFSKFGISKVDMLRNIINSEQDIDIATGEILKWFSHGILEMTCTGMQPNERKEILKVMENHPNFYANSDKWKLTVHNPTAIDPKEFYNYIILGIASVFVMPTQVLLGVQIGKVTGAETGY</sequence>
<keyword evidence="1" id="KW-0812">Transmembrane</keyword>
<dbReference type="AlphaFoldDB" id="X1DQE5"/>
<gene>
    <name evidence="2" type="ORF">S01H4_57435</name>
</gene>